<dbReference type="AlphaFoldDB" id="A0AAE1EQ82"/>
<feature type="region of interest" description="Disordered" evidence="1">
    <location>
        <begin position="78"/>
        <end position="97"/>
    </location>
</feature>
<evidence type="ECO:0000313" key="2">
    <source>
        <dbReference type="EMBL" id="KAK3859413.1"/>
    </source>
</evidence>
<dbReference type="Proteomes" id="UP001286313">
    <property type="component" value="Unassembled WGS sequence"/>
</dbReference>
<name>A0AAE1EQ82_PETCI</name>
<accession>A0AAE1EQ82</accession>
<evidence type="ECO:0000313" key="3">
    <source>
        <dbReference type="Proteomes" id="UP001286313"/>
    </source>
</evidence>
<organism evidence="2 3">
    <name type="scientific">Petrolisthes cinctipes</name>
    <name type="common">Flat porcelain crab</name>
    <dbReference type="NCBI Taxonomy" id="88211"/>
    <lineage>
        <taxon>Eukaryota</taxon>
        <taxon>Metazoa</taxon>
        <taxon>Ecdysozoa</taxon>
        <taxon>Arthropoda</taxon>
        <taxon>Crustacea</taxon>
        <taxon>Multicrustacea</taxon>
        <taxon>Malacostraca</taxon>
        <taxon>Eumalacostraca</taxon>
        <taxon>Eucarida</taxon>
        <taxon>Decapoda</taxon>
        <taxon>Pleocyemata</taxon>
        <taxon>Anomura</taxon>
        <taxon>Galatheoidea</taxon>
        <taxon>Porcellanidae</taxon>
        <taxon>Petrolisthes</taxon>
    </lineage>
</organism>
<reference evidence="2" key="1">
    <citation type="submission" date="2023-10" db="EMBL/GenBank/DDBJ databases">
        <title>Genome assemblies of two species of porcelain crab, Petrolisthes cinctipes and Petrolisthes manimaculis (Anomura: Porcellanidae).</title>
        <authorList>
            <person name="Angst P."/>
        </authorList>
    </citation>
    <scope>NUCLEOTIDE SEQUENCE</scope>
    <source>
        <strain evidence="2">PB745_01</strain>
        <tissue evidence="2">Gill</tissue>
    </source>
</reference>
<sequence length="97" mass="10651">MGNEEHGELMGGWGKCVAKEGRMGSMRGQGLMVGRMERVRVVGEVGKWIGSYLASCQRGPDQPWDTVRTKDRGMCAGSRMGVDDTVNPRSPHLHCTM</sequence>
<protein>
    <submittedName>
        <fullName evidence="2">Uncharacterized protein</fullName>
    </submittedName>
</protein>
<dbReference type="EMBL" id="JAWQEG010005032">
    <property type="protein sequence ID" value="KAK3859413.1"/>
    <property type="molecule type" value="Genomic_DNA"/>
</dbReference>
<proteinExistence type="predicted"/>
<keyword evidence="3" id="KW-1185">Reference proteome</keyword>
<evidence type="ECO:0000256" key="1">
    <source>
        <dbReference type="SAM" id="MobiDB-lite"/>
    </source>
</evidence>
<gene>
    <name evidence="2" type="ORF">Pcinc_034489</name>
</gene>
<comment type="caution">
    <text evidence="2">The sequence shown here is derived from an EMBL/GenBank/DDBJ whole genome shotgun (WGS) entry which is preliminary data.</text>
</comment>